<organism evidence="3 4">
    <name type="scientific">Anaerolinea thermophila</name>
    <dbReference type="NCBI Taxonomy" id="167964"/>
    <lineage>
        <taxon>Bacteria</taxon>
        <taxon>Bacillati</taxon>
        <taxon>Chloroflexota</taxon>
        <taxon>Anaerolineae</taxon>
        <taxon>Anaerolineales</taxon>
        <taxon>Anaerolineaceae</taxon>
        <taxon>Anaerolinea</taxon>
    </lineage>
</organism>
<dbReference type="Proteomes" id="UP000064249">
    <property type="component" value="Unassembled WGS sequence"/>
</dbReference>
<dbReference type="PANTHER" id="PTHR35333:SF3">
    <property type="entry name" value="BETA-LACTAMASE-TYPE TRANSPEPTIDASE FOLD CONTAINING PROTEIN"/>
    <property type="match status" value="1"/>
</dbReference>
<gene>
    <name evidence="3" type="ORF">XD73_1001</name>
</gene>
<sequence length="528" mass="59169">MKFHPPILGQPTYISFICIISAPLCTDKQILSTIDGMIKRRNFPIFRWAAIIFLLITLVLTTIQLVSYSRIRNNFPQGMRVAGVPIGGLDYTQASERLYTIFRSPIELLYDGKPIQVRPAVLGFEPKVERMLAVADNQRITEPFWEGFWGFLWNQSIRTINIPLDADYDEARIREYLRLEIAPRYDNPPTPPQPIPGTTRFETGSPGTQLDYDRATLQIIDALQSPTQRTVNLSLNQASVPRPSISDLEIMLKQIIDVSGFDGIVELYLQDLSSTRNISFAYQPDGNELPPNIAFSSWSTVKIPVMVSAFREMDAPYPPEYLELMDEMIEQSENSSTDELAMSVLDDNLSPLIVTEDMQRLGLENTFWAGHFYVGAPLLQRFETPANQREDISTDPDDYLQTTPADMGMLMEDIYQCAELGGGALIAAFPDEITQEECEIMISTLARNQIAVLIQAGVPSGTTVAHKHGWANENDGLIHTIGDTAIVYTPGGNYVLTIFVHHPVQAVFDPVNALFADLSAAIYNFYNN</sequence>
<keyword evidence="1" id="KW-0812">Transmembrane</keyword>
<evidence type="ECO:0000313" key="3">
    <source>
        <dbReference type="EMBL" id="KUK46127.1"/>
    </source>
</evidence>
<dbReference type="GO" id="GO:0008800">
    <property type="term" value="F:beta-lactamase activity"/>
    <property type="evidence" value="ECO:0007669"/>
    <property type="project" value="InterPro"/>
</dbReference>
<feature type="transmembrane region" description="Helical" evidence="1">
    <location>
        <begin position="45"/>
        <end position="66"/>
    </location>
</feature>
<evidence type="ECO:0000259" key="2">
    <source>
        <dbReference type="Pfam" id="PF13354"/>
    </source>
</evidence>
<dbReference type="PANTHER" id="PTHR35333">
    <property type="entry name" value="BETA-LACTAMASE"/>
    <property type="match status" value="1"/>
</dbReference>
<keyword evidence="1" id="KW-0472">Membrane</keyword>
<keyword evidence="1" id="KW-1133">Transmembrane helix</keyword>
<dbReference type="Gene3D" id="3.40.710.10">
    <property type="entry name" value="DD-peptidase/beta-lactamase superfamily"/>
    <property type="match status" value="1"/>
</dbReference>
<comment type="caution">
    <text evidence="3">The sequence shown here is derived from an EMBL/GenBank/DDBJ whole genome shotgun (WGS) entry which is preliminary data.</text>
</comment>
<dbReference type="InterPro" id="IPR012338">
    <property type="entry name" value="Beta-lactam/transpept-like"/>
</dbReference>
<name>A0A101FXK5_9CHLR</name>
<dbReference type="Pfam" id="PF13354">
    <property type="entry name" value="Beta-lactamase2"/>
    <property type="match status" value="1"/>
</dbReference>
<dbReference type="InterPro" id="IPR000871">
    <property type="entry name" value="Beta-lactam_class-A"/>
</dbReference>
<evidence type="ECO:0000313" key="4">
    <source>
        <dbReference type="Proteomes" id="UP000064249"/>
    </source>
</evidence>
<dbReference type="EMBL" id="LGFU01000068">
    <property type="protein sequence ID" value="KUK46127.1"/>
    <property type="molecule type" value="Genomic_DNA"/>
</dbReference>
<dbReference type="GO" id="GO:0046677">
    <property type="term" value="P:response to antibiotic"/>
    <property type="evidence" value="ECO:0007669"/>
    <property type="project" value="InterPro"/>
</dbReference>
<dbReference type="SUPFAM" id="SSF56601">
    <property type="entry name" value="beta-lactamase/transpeptidase-like"/>
    <property type="match status" value="1"/>
</dbReference>
<proteinExistence type="predicted"/>
<feature type="transmembrane region" description="Helical" evidence="1">
    <location>
        <begin position="6"/>
        <end position="25"/>
    </location>
</feature>
<dbReference type="AlphaFoldDB" id="A0A101FXK5"/>
<protein>
    <recommendedName>
        <fullName evidence="2">Beta-lactamase class A catalytic domain-containing protein</fullName>
    </recommendedName>
</protein>
<evidence type="ECO:0000256" key="1">
    <source>
        <dbReference type="SAM" id="Phobius"/>
    </source>
</evidence>
<dbReference type="GO" id="GO:0030655">
    <property type="term" value="P:beta-lactam antibiotic catabolic process"/>
    <property type="evidence" value="ECO:0007669"/>
    <property type="project" value="InterPro"/>
</dbReference>
<accession>A0A101FXK5</accession>
<reference evidence="3 4" key="1">
    <citation type="journal article" date="2015" name="MBio">
        <title>Genome-Resolved Metagenomic Analysis Reveals Roles for Candidate Phyla and Other Microbial Community Members in Biogeochemical Transformations in Oil Reservoirs.</title>
        <authorList>
            <person name="Hu P."/>
            <person name="Tom L."/>
            <person name="Singh A."/>
            <person name="Thomas B.C."/>
            <person name="Baker B.J."/>
            <person name="Piceno Y.M."/>
            <person name="Andersen G.L."/>
            <person name="Banfield J.F."/>
        </authorList>
    </citation>
    <scope>NUCLEOTIDE SEQUENCE [LARGE SCALE GENOMIC DNA]</scope>
    <source>
        <strain evidence="3">46_16</strain>
    </source>
</reference>
<dbReference type="InterPro" id="IPR045155">
    <property type="entry name" value="Beta-lactam_cat"/>
</dbReference>
<feature type="domain" description="Beta-lactamase class A catalytic" evidence="2">
    <location>
        <begin position="322"/>
        <end position="500"/>
    </location>
</feature>